<dbReference type="NCBIfam" id="NF011071">
    <property type="entry name" value="PRK14501.1"/>
    <property type="match status" value="1"/>
</dbReference>
<dbReference type="InterPro" id="IPR003337">
    <property type="entry name" value="Trehalose_PPase"/>
</dbReference>
<dbReference type="Proteomes" id="UP000036987">
    <property type="component" value="Unassembled WGS sequence"/>
</dbReference>
<evidence type="ECO:0000256" key="4">
    <source>
        <dbReference type="ARBA" id="ARBA00022676"/>
    </source>
</evidence>
<comment type="similarity">
    <text evidence="2">In the C-terminal section; belongs to the trehalose phosphatase family.</text>
</comment>
<name>A0A0K9PAG2_ZOSMR</name>
<evidence type="ECO:0000256" key="2">
    <source>
        <dbReference type="ARBA" id="ARBA00006330"/>
    </source>
</evidence>
<dbReference type="CDD" id="cd03788">
    <property type="entry name" value="GT20_TPS"/>
    <property type="match status" value="1"/>
</dbReference>
<dbReference type="NCBIfam" id="TIGR02400">
    <property type="entry name" value="trehalose_OtsA"/>
    <property type="match status" value="1"/>
</dbReference>
<dbReference type="OrthoDB" id="755951at2759"/>
<keyword evidence="5" id="KW-0808">Transferase</keyword>
<comment type="caution">
    <text evidence="7">The sequence shown here is derived from an EMBL/GenBank/DDBJ whole genome shotgun (WGS) entry which is preliminary data.</text>
</comment>
<dbReference type="GO" id="GO:0003825">
    <property type="term" value="F:alpha,alpha-trehalose-phosphate synthase (UDP-forming) activity"/>
    <property type="evidence" value="ECO:0000318"/>
    <property type="project" value="GO_Central"/>
</dbReference>
<proteinExistence type="inferred from homology"/>
<sequence>MRERGLRKFNRSFIVNDETADSTNDSREGLLSDSRLLSDGHQGDVVKPRKQQLLVVANRLPVTAHRKGEDSWSLEVTAGGLVSALLGVNELDAKWIGWAGVNVPDEIGQTSLTEALVEKRCIPVFLDEEMVDKYYNGYCNNILWPLFHYLGLPQEDRLATTRSFQSQFDAYKLANQMFADVVCQHYEDGDVVWCHDYHLMFLPKCLKEKNSKMKVGWFLHTPFPSSEIHRTLPSRSELLHSVLYADLVGFHNYDYARHFVSACTRILGLEGTPQGVENQGKLTHVAAFPIGIDSGRFKRALKIPEIEDHIKELKKTFAGKKIILGVDRLDMIKGIPQKILAFEKFLEENPEWHDKVVLLQIAVPTRTDVPEYQKLTSQVHEIVGRITGRFGTLTSIPIHHLDRAVDWNALCAIYAITDVALVTSLRDGMNLVSYEFVACQESKKGVLILSEFAGAAQSLGAGALLVNPWNISELAASIGQALNMPAVEREKRHRHNYAHVTSHTSKQWADMFVSELNDIVVDDQLRTRQIPPTLPIEVAFDRYKHAKNRLLLLGFNGTLTEPIDSDGRIGGDQIKEMELKLYSELKEPLSVLCNDPNTTVLVLSGSDRSVLDDNFGDYNMWLAAENGMFLRLTKGEWMTTMPEHLNMHWVESVKHVFEYFTERTPRSHFEHRETSLVWNYKYADVEFGRLQARDMLQHLWTGPISNAAVDVVQGSRSVEVRSVGVTKGAGIDRILGEIVHSKSMATPIDYVLCIGHFLGKDEDICTFFEPELPAELIGLAKNKVTADMIKTSIDRKMAKLSGVRNGTRPIQGQEKAQRSSTRCERKSRNNLNTLFPARAAEESVAWHEGCSVLDLKSENYFSCAVGRKRSNARYQLNSTDDVVRFLKYLAGTHE</sequence>
<keyword evidence="4" id="KW-0328">Glycosyltransferase</keyword>
<dbReference type="FunFam" id="3.40.50.2000:FF:000039">
    <property type="entry name" value="alpha,alpha-trehalose-phosphate synthase [UDP-forming] 1-like"/>
    <property type="match status" value="1"/>
</dbReference>
<evidence type="ECO:0000313" key="7">
    <source>
        <dbReference type="EMBL" id="KMZ65155.1"/>
    </source>
</evidence>
<evidence type="ECO:0000256" key="5">
    <source>
        <dbReference type="ARBA" id="ARBA00022679"/>
    </source>
</evidence>
<evidence type="ECO:0000256" key="1">
    <source>
        <dbReference type="ARBA" id="ARBA00005409"/>
    </source>
</evidence>
<dbReference type="InterPro" id="IPR001830">
    <property type="entry name" value="Glyco_trans_20"/>
</dbReference>
<accession>A0A0K9PAG2</accession>
<dbReference type="Pfam" id="PF00982">
    <property type="entry name" value="Glyco_transf_20"/>
    <property type="match status" value="1"/>
</dbReference>
<dbReference type="FunFam" id="3.40.50.1000:FF:000100">
    <property type="entry name" value="Alpha,alpha-trehalose-phosphate synthase"/>
    <property type="match status" value="1"/>
</dbReference>
<protein>
    <recommendedName>
        <fullName evidence="3">alpha,alpha-trehalose-phosphate synthase (UDP-forming)</fullName>
        <ecNumber evidence="3">2.4.1.15</ecNumber>
    </recommendedName>
</protein>
<dbReference type="PANTHER" id="PTHR10788:SF106">
    <property type="entry name" value="BCDNA.GH08860"/>
    <property type="match status" value="1"/>
</dbReference>
<dbReference type="STRING" id="29655.A0A0K9PAG2"/>
<comment type="similarity">
    <text evidence="1">In the N-terminal section; belongs to the glycosyltransferase 20 family.</text>
</comment>
<organism evidence="7 8">
    <name type="scientific">Zostera marina</name>
    <name type="common">Eelgrass</name>
    <dbReference type="NCBI Taxonomy" id="29655"/>
    <lineage>
        <taxon>Eukaryota</taxon>
        <taxon>Viridiplantae</taxon>
        <taxon>Streptophyta</taxon>
        <taxon>Embryophyta</taxon>
        <taxon>Tracheophyta</taxon>
        <taxon>Spermatophyta</taxon>
        <taxon>Magnoliopsida</taxon>
        <taxon>Liliopsida</taxon>
        <taxon>Zosteraceae</taxon>
        <taxon>Zostera</taxon>
    </lineage>
</organism>
<dbReference type="SUPFAM" id="SSF56784">
    <property type="entry name" value="HAD-like"/>
    <property type="match status" value="1"/>
</dbReference>
<dbReference type="InterPro" id="IPR012766">
    <property type="entry name" value="Trehalose_OtsA"/>
</dbReference>
<dbReference type="InterPro" id="IPR036412">
    <property type="entry name" value="HAD-like_sf"/>
</dbReference>
<dbReference type="Gene3D" id="3.40.50.1000">
    <property type="entry name" value="HAD superfamily/HAD-like"/>
    <property type="match status" value="1"/>
</dbReference>
<dbReference type="OMA" id="WINGMNT"/>
<dbReference type="Pfam" id="PF02358">
    <property type="entry name" value="Trehalose_PPase"/>
    <property type="match status" value="1"/>
</dbReference>
<dbReference type="InterPro" id="IPR023214">
    <property type="entry name" value="HAD_sf"/>
</dbReference>
<dbReference type="Gene3D" id="3.30.70.1020">
    <property type="entry name" value="Trehalose-6-phosphate phosphatase related protein, domain 2"/>
    <property type="match status" value="1"/>
</dbReference>
<dbReference type="PANTHER" id="PTHR10788">
    <property type="entry name" value="TREHALOSE-6-PHOSPHATE SYNTHASE"/>
    <property type="match status" value="1"/>
</dbReference>
<dbReference type="EC" id="2.4.1.15" evidence="3"/>
<dbReference type="FunFam" id="3.40.50.2000:FF:000046">
    <property type="entry name" value="alpha,alpha-trehalose-phosphate synthase [UDP-forming] 1"/>
    <property type="match status" value="1"/>
</dbReference>
<dbReference type="Gene3D" id="3.40.50.2000">
    <property type="entry name" value="Glycogen Phosphorylase B"/>
    <property type="match status" value="2"/>
</dbReference>
<gene>
    <name evidence="7" type="ORF">ZOSMA_334G00020</name>
</gene>
<keyword evidence="8" id="KW-1185">Reference proteome</keyword>
<evidence type="ECO:0000256" key="3">
    <source>
        <dbReference type="ARBA" id="ARBA00012538"/>
    </source>
</evidence>
<dbReference type="EMBL" id="LFYR01001068">
    <property type="protein sequence ID" value="KMZ65155.1"/>
    <property type="molecule type" value="Genomic_DNA"/>
</dbReference>
<dbReference type="CDD" id="cd01627">
    <property type="entry name" value="HAD_TPP"/>
    <property type="match status" value="1"/>
</dbReference>
<dbReference type="AlphaFoldDB" id="A0A0K9PAG2"/>
<dbReference type="GO" id="GO:0005992">
    <property type="term" value="P:trehalose biosynthetic process"/>
    <property type="evidence" value="ECO:0000318"/>
    <property type="project" value="GO_Central"/>
</dbReference>
<comment type="catalytic activity">
    <reaction evidence="6">
        <text>D-glucose 6-phosphate + UDP-alpha-D-glucose = alpha,alpha-trehalose 6-phosphate + UDP + H(+)</text>
        <dbReference type="Rhea" id="RHEA:18889"/>
        <dbReference type="ChEBI" id="CHEBI:15378"/>
        <dbReference type="ChEBI" id="CHEBI:58223"/>
        <dbReference type="ChEBI" id="CHEBI:58429"/>
        <dbReference type="ChEBI" id="CHEBI:58885"/>
        <dbReference type="ChEBI" id="CHEBI:61548"/>
        <dbReference type="EC" id="2.4.1.15"/>
    </reaction>
</comment>
<evidence type="ECO:0000313" key="8">
    <source>
        <dbReference type="Proteomes" id="UP000036987"/>
    </source>
</evidence>
<dbReference type="SUPFAM" id="SSF53756">
    <property type="entry name" value="UDP-Glycosyltransferase/glycogen phosphorylase"/>
    <property type="match status" value="1"/>
</dbReference>
<reference evidence="8" key="1">
    <citation type="journal article" date="2016" name="Nature">
        <title>The genome of the seagrass Zostera marina reveals angiosperm adaptation to the sea.</title>
        <authorList>
            <person name="Olsen J.L."/>
            <person name="Rouze P."/>
            <person name="Verhelst B."/>
            <person name="Lin Y.-C."/>
            <person name="Bayer T."/>
            <person name="Collen J."/>
            <person name="Dattolo E."/>
            <person name="De Paoli E."/>
            <person name="Dittami S."/>
            <person name="Maumus F."/>
            <person name="Michel G."/>
            <person name="Kersting A."/>
            <person name="Lauritano C."/>
            <person name="Lohaus R."/>
            <person name="Toepel M."/>
            <person name="Tonon T."/>
            <person name="Vanneste K."/>
            <person name="Amirebrahimi M."/>
            <person name="Brakel J."/>
            <person name="Bostroem C."/>
            <person name="Chovatia M."/>
            <person name="Grimwood J."/>
            <person name="Jenkins J.W."/>
            <person name="Jueterbock A."/>
            <person name="Mraz A."/>
            <person name="Stam W.T."/>
            <person name="Tice H."/>
            <person name="Bornberg-Bauer E."/>
            <person name="Green P.J."/>
            <person name="Pearson G.A."/>
            <person name="Procaccini G."/>
            <person name="Duarte C.M."/>
            <person name="Schmutz J."/>
            <person name="Reusch T.B.H."/>
            <person name="Van de Peer Y."/>
        </authorList>
    </citation>
    <scope>NUCLEOTIDE SEQUENCE [LARGE SCALE GENOMIC DNA]</scope>
    <source>
        <strain evidence="8">cv. Finnish</strain>
    </source>
</reference>
<evidence type="ECO:0000256" key="6">
    <source>
        <dbReference type="ARBA" id="ARBA00048039"/>
    </source>
</evidence>